<keyword evidence="1" id="KW-0812">Transmembrane</keyword>
<name>A0A1J5RB66_9ZZZZ</name>
<dbReference type="AlphaFoldDB" id="A0A1J5RB66"/>
<dbReference type="EMBL" id="MLJW01000548">
    <property type="protein sequence ID" value="OIQ85389.1"/>
    <property type="molecule type" value="Genomic_DNA"/>
</dbReference>
<comment type="caution">
    <text evidence="2">The sequence shown here is derived from an EMBL/GenBank/DDBJ whole genome shotgun (WGS) entry which is preliminary data.</text>
</comment>
<gene>
    <name evidence="2" type="ORF">GALL_327830</name>
</gene>
<evidence type="ECO:0000256" key="1">
    <source>
        <dbReference type="SAM" id="Phobius"/>
    </source>
</evidence>
<feature type="transmembrane region" description="Helical" evidence="1">
    <location>
        <begin position="5"/>
        <end position="23"/>
    </location>
</feature>
<protein>
    <submittedName>
        <fullName evidence="2">Uncharacterized protein</fullName>
    </submittedName>
</protein>
<keyword evidence="1" id="KW-0472">Membrane</keyword>
<reference evidence="2" key="1">
    <citation type="submission" date="2016-10" db="EMBL/GenBank/DDBJ databases">
        <title>Sequence of Gallionella enrichment culture.</title>
        <authorList>
            <person name="Poehlein A."/>
            <person name="Muehling M."/>
            <person name="Daniel R."/>
        </authorList>
    </citation>
    <scope>NUCLEOTIDE SEQUENCE</scope>
</reference>
<keyword evidence="1" id="KW-1133">Transmembrane helix</keyword>
<sequence length="64" mass="7001">MLIVLMMIVIWVVAVVGWILNVVKIVKTLNVKEETPKPVTPLFIARCIGVIAAPLGAILGYMKI</sequence>
<evidence type="ECO:0000313" key="2">
    <source>
        <dbReference type="EMBL" id="OIQ85389.1"/>
    </source>
</evidence>
<accession>A0A1J5RB66</accession>
<organism evidence="2">
    <name type="scientific">mine drainage metagenome</name>
    <dbReference type="NCBI Taxonomy" id="410659"/>
    <lineage>
        <taxon>unclassified sequences</taxon>
        <taxon>metagenomes</taxon>
        <taxon>ecological metagenomes</taxon>
    </lineage>
</organism>
<feature type="transmembrane region" description="Helical" evidence="1">
    <location>
        <begin position="43"/>
        <end position="62"/>
    </location>
</feature>
<proteinExistence type="predicted"/>